<dbReference type="InterPro" id="IPR013780">
    <property type="entry name" value="Glyco_hydro_b"/>
</dbReference>
<dbReference type="AlphaFoldDB" id="A0A1V8TL82"/>
<dbReference type="InterPro" id="IPR045857">
    <property type="entry name" value="O16G_dom_2"/>
</dbReference>
<accession>A0A1V8TL82</accession>
<keyword evidence="2" id="KW-0378">Hydrolase</keyword>
<gene>
    <name evidence="7" type="ORF">B0A48_02650</name>
</gene>
<dbReference type="GO" id="GO:0033934">
    <property type="term" value="F:glucan 1,4-alpha-maltotriohydrolase activity"/>
    <property type="evidence" value="ECO:0007669"/>
    <property type="project" value="TreeGrafter"/>
</dbReference>
<evidence type="ECO:0000313" key="8">
    <source>
        <dbReference type="Proteomes" id="UP000192596"/>
    </source>
</evidence>
<comment type="caution">
    <text evidence="7">The sequence shown here is derived from an EMBL/GenBank/DDBJ whole genome shotgun (WGS) entry which is preliminary data.</text>
</comment>
<dbReference type="Gene3D" id="3.90.400.10">
    <property type="entry name" value="Oligo-1,6-glucosidase, Domain 2"/>
    <property type="match status" value="1"/>
</dbReference>
<reference evidence="8" key="1">
    <citation type="submission" date="2017-03" db="EMBL/GenBank/DDBJ databases">
        <title>Genomes of endolithic fungi from Antarctica.</title>
        <authorList>
            <person name="Coleine C."/>
            <person name="Masonjones S."/>
            <person name="Stajich J.E."/>
        </authorList>
    </citation>
    <scope>NUCLEOTIDE SEQUENCE [LARGE SCALE GENOMIC DNA]</scope>
    <source>
        <strain evidence="8">CCFEE 5527</strain>
    </source>
</reference>
<dbReference type="FunFam" id="3.90.400.10:FF:000001">
    <property type="entry name" value="Maltase A3, isoform A"/>
    <property type="match status" value="1"/>
</dbReference>
<comment type="similarity">
    <text evidence="1">Belongs to the glycosyl hydrolase 13 family.</text>
</comment>
<keyword evidence="8" id="KW-1185">Reference proteome</keyword>
<feature type="domain" description="Glycosyl hydrolase family 13 catalytic" evidence="6">
    <location>
        <begin position="20"/>
        <end position="447"/>
    </location>
</feature>
<dbReference type="InterPro" id="IPR032091">
    <property type="entry name" value="Malt_amylase-like_C"/>
</dbReference>
<name>A0A1V8TL82_9PEZI</name>
<dbReference type="GO" id="GO:0004575">
    <property type="term" value="F:sucrose alpha-glucosidase activity"/>
    <property type="evidence" value="ECO:0007669"/>
    <property type="project" value="TreeGrafter"/>
</dbReference>
<dbReference type="Pfam" id="PF00128">
    <property type="entry name" value="Alpha-amylase"/>
    <property type="match status" value="1"/>
</dbReference>
<evidence type="ECO:0000256" key="2">
    <source>
        <dbReference type="ARBA" id="ARBA00022801"/>
    </source>
</evidence>
<dbReference type="InParanoid" id="A0A1V8TL82"/>
<dbReference type="Proteomes" id="UP000192596">
    <property type="component" value="Unassembled WGS sequence"/>
</dbReference>
<sequence length="594" mass="68239">MNKQSPNSSQAWWKEAVIYQIYPASFLSTGSGSVPGWGDIKGVISKLDYLKHLGVDIVWLSPIFKSPQADMGYDISDYKDIDPRYGTLEDVDELIAGLKKRGMKVLMDLVVNHTSDHHAWFLESRSSKSNSKRDWYHWQPPKQTVDGKRIPPNNWASLLGEANSAWTWDEETQEYYLSLFTPEQPDLNWENPQVRAAIHDVLRFWLERGANGFREDVINMISKVPGYPDAEVTNKDAPFQPGYKLFCNGPKLHEYLHAMNREVISKYEAMTVGEMPFVKDEDEIIKCVGADRQELNEIFLFDLVDIDNDSSGFRMTLKDFNGKDIKDIQSKFQRLMLDRDGWNSLFIENHDNARSVTRYTSSSDTHSRNLGAKLLALMQTTLAGTLFIYQGEELAMANVPADWPPSEYIDIESVNYWNKMSALYPNDEEMLAYARKVLLHKSRDHARTPVQWNAGPNAGFCAEGTKPWMRVNDDYKEWNAEAQRKFSDPEDLSVLQFWKRGMQQRKEHKDCFVYGDFELLDPEHESVFAYRRFGGGEAFVVVLNFSGEEVKWEVPAEAGVEKWVTGNYKGKPEKRTEGSILLRPWEGLLGTAKL</sequence>
<evidence type="ECO:0000256" key="1">
    <source>
        <dbReference type="ARBA" id="ARBA00008061"/>
    </source>
</evidence>
<dbReference type="EMBL" id="NAJO01000005">
    <property type="protein sequence ID" value="OQO12011.1"/>
    <property type="molecule type" value="Genomic_DNA"/>
</dbReference>
<protein>
    <recommendedName>
        <fullName evidence="6">Glycosyl hydrolase family 13 catalytic domain-containing protein</fullName>
    </recommendedName>
</protein>
<dbReference type="FunFam" id="3.20.20.80:FF:000087">
    <property type="entry name" value="Oligo-1,6-glucosidase IMA1"/>
    <property type="match status" value="1"/>
</dbReference>
<dbReference type="STRING" id="1507870.A0A1V8TL82"/>
<proteinExistence type="inferred from homology"/>
<dbReference type="InterPro" id="IPR006047">
    <property type="entry name" value="GH13_cat_dom"/>
</dbReference>
<dbReference type="GO" id="GO:0000025">
    <property type="term" value="P:maltose catabolic process"/>
    <property type="evidence" value="ECO:0007669"/>
    <property type="project" value="TreeGrafter"/>
</dbReference>
<dbReference type="PANTHER" id="PTHR10357">
    <property type="entry name" value="ALPHA-AMYLASE FAMILY MEMBER"/>
    <property type="match status" value="1"/>
</dbReference>
<dbReference type="GO" id="GO:0004556">
    <property type="term" value="F:alpha-amylase activity"/>
    <property type="evidence" value="ECO:0007669"/>
    <property type="project" value="TreeGrafter"/>
</dbReference>
<dbReference type="Gene3D" id="3.20.20.80">
    <property type="entry name" value="Glycosidases"/>
    <property type="match status" value="1"/>
</dbReference>
<dbReference type="Pfam" id="PF16657">
    <property type="entry name" value="Malt_amylase_C"/>
    <property type="match status" value="1"/>
</dbReference>
<keyword evidence="4" id="KW-0326">Glycosidase</keyword>
<evidence type="ECO:0000259" key="6">
    <source>
        <dbReference type="SMART" id="SM00642"/>
    </source>
</evidence>
<evidence type="ECO:0000313" key="7">
    <source>
        <dbReference type="EMBL" id="OQO12011.1"/>
    </source>
</evidence>
<dbReference type="GO" id="GO:0005987">
    <property type="term" value="P:sucrose catabolic process"/>
    <property type="evidence" value="ECO:0007669"/>
    <property type="project" value="TreeGrafter"/>
</dbReference>
<keyword evidence="5" id="KW-0462">Maltose metabolism</keyword>
<dbReference type="SUPFAM" id="SSF51011">
    <property type="entry name" value="Glycosyl hydrolase domain"/>
    <property type="match status" value="1"/>
</dbReference>
<organism evidence="7 8">
    <name type="scientific">Cryoendolithus antarcticus</name>
    <dbReference type="NCBI Taxonomy" id="1507870"/>
    <lineage>
        <taxon>Eukaryota</taxon>
        <taxon>Fungi</taxon>
        <taxon>Dikarya</taxon>
        <taxon>Ascomycota</taxon>
        <taxon>Pezizomycotina</taxon>
        <taxon>Dothideomycetes</taxon>
        <taxon>Dothideomycetidae</taxon>
        <taxon>Cladosporiales</taxon>
        <taxon>Cladosporiaceae</taxon>
        <taxon>Cryoendolithus</taxon>
    </lineage>
</organism>
<dbReference type="SUPFAM" id="SSF51445">
    <property type="entry name" value="(Trans)glycosidases"/>
    <property type="match status" value="1"/>
</dbReference>
<dbReference type="OrthoDB" id="1740265at2759"/>
<dbReference type="CDD" id="cd11333">
    <property type="entry name" value="AmyAc_SI_OligoGlu_DGase"/>
    <property type="match status" value="1"/>
</dbReference>
<evidence type="ECO:0000256" key="4">
    <source>
        <dbReference type="ARBA" id="ARBA00023295"/>
    </source>
</evidence>
<evidence type="ECO:0000256" key="3">
    <source>
        <dbReference type="ARBA" id="ARBA00023180"/>
    </source>
</evidence>
<dbReference type="FunFam" id="2.60.40.1180:FF:000007">
    <property type="entry name" value="Sucrose isomerase"/>
    <property type="match status" value="1"/>
</dbReference>
<dbReference type="PANTHER" id="PTHR10357:SF232">
    <property type="entry name" value="GLYCOSYL HYDROLASE FAMILY 13 CATALYTIC DOMAIN-CONTAINING PROTEIN"/>
    <property type="match status" value="1"/>
</dbReference>
<dbReference type="GO" id="GO:0004574">
    <property type="term" value="F:oligo-1,6-glucosidase activity"/>
    <property type="evidence" value="ECO:0007669"/>
    <property type="project" value="TreeGrafter"/>
</dbReference>
<evidence type="ECO:0000256" key="5">
    <source>
        <dbReference type="ARBA" id="ARBA00026248"/>
    </source>
</evidence>
<dbReference type="InterPro" id="IPR017853">
    <property type="entry name" value="GH"/>
</dbReference>
<keyword evidence="3" id="KW-0325">Glycoprotein</keyword>
<dbReference type="Gene3D" id="2.60.40.1180">
    <property type="entry name" value="Golgi alpha-mannosidase II"/>
    <property type="match status" value="1"/>
</dbReference>
<dbReference type="SMART" id="SM00642">
    <property type="entry name" value="Aamy"/>
    <property type="match status" value="1"/>
</dbReference>